<reference evidence="1" key="2">
    <citation type="submission" date="2023-06" db="EMBL/GenBank/DDBJ databases">
        <authorList>
            <person name="Lucena T."/>
            <person name="Sun Q."/>
        </authorList>
    </citation>
    <scope>NUCLEOTIDE SEQUENCE</scope>
    <source>
        <strain evidence="1">CECT 8869</strain>
    </source>
</reference>
<dbReference type="Gene3D" id="3.30.70.1430">
    <property type="entry name" value="Multidrug efflux transporter AcrB pore domain"/>
    <property type="match status" value="1"/>
</dbReference>
<dbReference type="InterPro" id="IPR001036">
    <property type="entry name" value="Acrflvin-R"/>
</dbReference>
<comment type="caution">
    <text evidence="1">The sequence shown here is derived from an EMBL/GenBank/DDBJ whole genome shotgun (WGS) entry which is preliminary data.</text>
</comment>
<proteinExistence type="predicted"/>
<dbReference type="PANTHER" id="PTHR32063:SF14">
    <property type="entry name" value="BLL4319 PROTEIN"/>
    <property type="match status" value="1"/>
</dbReference>
<evidence type="ECO:0000313" key="1">
    <source>
        <dbReference type="EMBL" id="MDO1514780.1"/>
    </source>
</evidence>
<accession>A0ABT8RVN2</accession>
<protein>
    <submittedName>
        <fullName evidence="1">Efflux RND transporter permease subunit</fullName>
    </submittedName>
</protein>
<dbReference type="Proteomes" id="UP001168579">
    <property type="component" value="Unassembled WGS sequence"/>
</dbReference>
<gene>
    <name evidence="1" type="ORF">Q2T41_19195</name>
</gene>
<evidence type="ECO:0000313" key="2">
    <source>
        <dbReference type="Proteomes" id="UP001168579"/>
    </source>
</evidence>
<dbReference type="PANTHER" id="PTHR32063">
    <property type="match status" value="1"/>
</dbReference>
<name>A0ABT8RVN2_9FLAO</name>
<reference evidence="1" key="1">
    <citation type="journal article" date="2014" name="Int. J. Syst. Evol. Microbiol.">
        <title>Complete genome of a new Firmicutes species belonging to the dominant human colonic microbiota ('Ruminococcus bicirculans') reveals two chromosomes and a selective capacity to utilize plant glucans.</title>
        <authorList>
            <consortium name="NISC Comparative Sequencing Program"/>
            <person name="Wegmann U."/>
            <person name="Louis P."/>
            <person name="Goesmann A."/>
            <person name="Henrissat B."/>
            <person name="Duncan S.H."/>
            <person name="Flint H.J."/>
        </authorList>
    </citation>
    <scope>NUCLEOTIDE SEQUENCE</scope>
    <source>
        <strain evidence="1">CECT 8869</strain>
    </source>
</reference>
<sequence length="99" mass="10525">MREFPSIDPAQVSVRTSYSGANADIIESQITEPLEKAINSIDGIRNITSSSVQGSSSISIEFNLDKNLEDAANDVRDKVSQSGKAFAGRFGCATGSLQI</sequence>
<organism evidence="1 2">
    <name type="scientific">Maribacter confluentis</name>
    <dbReference type="NCBI Taxonomy" id="1656093"/>
    <lineage>
        <taxon>Bacteria</taxon>
        <taxon>Pseudomonadati</taxon>
        <taxon>Bacteroidota</taxon>
        <taxon>Flavobacteriia</taxon>
        <taxon>Flavobacteriales</taxon>
        <taxon>Flavobacteriaceae</taxon>
        <taxon>Maribacter</taxon>
    </lineage>
</organism>
<dbReference type="EMBL" id="JAUKUC010000002">
    <property type="protein sequence ID" value="MDO1514780.1"/>
    <property type="molecule type" value="Genomic_DNA"/>
</dbReference>
<dbReference type="SUPFAM" id="SSF82693">
    <property type="entry name" value="Multidrug efflux transporter AcrB pore domain, PN1, PN2, PC1 and PC2 subdomains"/>
    <property type="match status" value="1"/>
</dbReference>
<keyword evidence="2" id="KW-1185">Reference proteome</keyword>
<dbReference type="Pfam" id="PF00873">
    <property type="entry name" value="ACR_tran"/>
    <property type="match status" value="1"/>
</dbReference>